<dbReference type="InterPro" id="IPR036188">
    <property type="entry name" value="FAD/NAD-bd_sf"/>
</dbReference>
<proteinExistence type="predicted"/>
<dbReference type="GO" id="GO:0071949">
    <property type="term" value="F:FAD binding"/>
    <property type="evidence" value="ECO:0007669"/>
    <property type="project" value="InterPro"/>
</dbReference>
<feature type="domain" description="FAD-binding" evidence="1">
    <location>
        <begin position="7"/>
        <end position="346"/>
    </location>
</feature>
<gene>
    <name evidence="2" type="ORF">E6W39_01370</name>
</gene>
<name>A0A540VWJ5_9ACTN</name>
<dbReference type="PANTHER" id="PTHR42685">
    <property type="entry name" value="GERANYLGERANYL DIPHOSPHATE REDUCTASE"/>
    <property type="match status" value="1"/>
</dbReference>
<dbReference type="GO" id="GO:0016628">
    <property type="term" value="F:oxidoreductase activity, acting on the CH-CH group of donors, NAD or NADP as acceptor"/>
    <property type="evidence" value="ECO:0007669"/>
    <property type="project" value="InterPro"/>
</dbReference>
<dbReference type="RefSeq" id="WP_141631868.1">
    <property type="nucleotide sequence ID" value="NZ_VIGB01000003.1"/>
</dbReference>
<dbReference type="Proteomes" id="UP000319103">
    <property type="component" value="Unassembled WGS sequence"/>
</dbReference>
<sequence>MAERMNAQVIVVGAGPAGSAAAAHLARAGIDVLLLEKSTFPRDKVCGDGLTPRGVHQLLRLGIDLNDPGWRRSRGVRVHCAGRQADVDWPAHGGFPDFGLTRTRHDFDHLLARHAQAAGARLHTGTKVTAPLTDAAGRLTGVTAVTADGAATEFRAPLVIAADGASARTALATGWQRAPGRPLGTAIRRYYRSGAFTDDYLHFWADVRCAGTGADLPGYGWIFPLADNRVNVGLGGLPHRRHGATDLQGTLRQWVDQLPAGWDLDEQHADGPSRSAALPMGLTRRPEYRDGLLVIGDSAGMISPWNGEGIAQALEAAEIAADTIALALTRPPGPRREQALHRYSAELDHRWGRYYRLGNTVAAQLFSRVGYRPLVSRRIMTSPTAISVVLRLLSQATADPAQDGIDSVLNTVLRLVPPLRR</sequence>
<keyword evidence="3" id="KW-1185">Reference proteome</keyword>
<dbReference type="OrthoDB" id="9795712at2"/>
<dbReference type="InterPro" id="IPR002938">
    <property type="entry name" value="FAD-bd"/>
</dbReference>
<evidence type="ECO:0000259" key="1">
    <source>
        <dbReference type="Pfam" id="PF01494"/>
    </source>
</evidence>
<dbReference type="Pfam" id="PF01494">
    <property type="entry name" value="FAD_binding_3"/>
    <property type="match status" value="1"/>
</dbReference>
<dbReference type="Gene3D" id="3.50.50.60">
    <property type="entry name" value="FAD/NAD(P)-binding domain"/>
    <property type="match status" value="1"/>
</dbReference>
<dbReference type="AlphaFoldDB" id="A0A540VWJ5"/>
<dbReference type="InterPro" id="IPR011777">
    <property type="entry name" value="Geranylgeranyl_Rdtase_fam"/>
</dbReference>
<evidence type="ECO:0000313" key="2">
    <source>
        <dbReference type="EMBL" id="TQF01133.1"/>
    </source>
</evidence>
<evidence type="ECO:0000313" key="3">
    <source>
        <dbReference type="Proteomes" id="UP000319103"/>
    </source>
</evidence>
<reference evidence="2 3" key="1">
    <citation type="submission" date="2019-06" db="EMBL/GenBank/DDBJ databases">
        <title>Description of Kitasatospora acidophila sp. nov. isolated from pine grove soil, and reclassification of Streptomyces novaecaesareae to Kitasatospora novaeceasareae comb. nov.</title>
        <authorList>
            <person name="Kim M.J."/>
        </authorList>
    </citation>
    <scope>NUCLEOTIDE SEQUENCE [LARGE SCALE GENOMIC DNA]</scope>
    <source>
        <strain evidence="2 3">MMS16-CNU292</strain>
    </source>
</reference>
<dbReference type="SUPFAM" id="SSF51905">
    <property type="entry name" value="FAD/NAD(P)-binding domain"/>
    <property type="match status" value="1"/>
</dbReference>
<dbReference type="InterPro" id="IPR050407">
    <property type="entry name" value="Geranylgeranyl_reductase"/>
</dbReference>
<dbReference type="PRINTS" id="PR00420">
    <property type="entry name" value="RNGMNOXGNASE"/>
</dbReference>
<comment type="caution">
    <text evidence="2">The sequence shown here is derived from an EMBL/GenBank/DDBJ whole genome shotgun (WGS) entry which is preliminary data.</text>
</comment>
<protein>
    <submittedName>
        <fullName evidence="2">Geranylgeranyl reductase family protein</fullName>
    </submittedName>
</protein>
<organism evidence="2 3">
    <name type="scientific">Kitasatospora acidiphila</name>
    <dbReference type="NCBI Taxonomy" id="2567942"/>
    <lineage>
        <taxon>Bacteria</taxon>
        <taxon>Bacillati</taxon>
        <taxon>Actinomycetota</taxon>
        <taxon>Actinomycetes</taxon>
        <taxon>Kitasatosporales</taxon>
        <taxon>Streptomycetaceae</taxon>
        <taxon>Kitasatospora</taxon>
    </lineage>
</organism>
<dbReference type="EMBL" id="VIGB01000003">
    <property type="protein sequence ID" value="TQF01133.1"/>
    <property type="molecule type" value="Genomic_DNA"/>
</dbReference>
<dbReference type="PANTHER" id="PTHR42685:SF22">
    <property type="entry name" value="CONDITIONED MEDIUM FACTOR RECEPTOR 1"/>
    <property type="match status" value="1"/>
</dbReference>
<dbReference type="NCBIfam" id="TIGR02032">
    <property type="entry name" value="GG-red-SF"/>
    <property type="match status" value="1"/>
</dbReference>
<accession>A0A540VWJ5</accession>